<feature type="chain" id="PRO_5019444535" evidence="1">
    <location>
        <begin position="27"/>
        <end position="355"/>
    </location>
</feature>
<evidence type="ECO:0000313" key="2">
    <source>
        <dbReference type="EMBL" id="RUT69036.1"/>
    </source>
</evidence>
<evidence type="ECO:0000256" key="1">
    <source>
        <dbReference type="SAM" id="SignalP"/>
    </source>
</evidence>
<dbReference type="AlphaFoldDB" id="A0A434A3X0"/>
<reference evidence="3" key="1">
    <citation type="journal article" date="2019" name="Syst. Appl. Microbiol.">
        <title>Flavobacterium circumlabens sp. nov. and Flavobacterium cupreum sp. nov., two psychrotrophic species isolated from Antarctic environmental samples.</title>
        <authorList>
            <person name="Kralova S."/>
            <person name="Busse H.-J."/>
            <person name="Svec P."/>
            <person name="Maslanova I."/>
            <person name="Stankova E."/>
            <person name="Bartak M."/>
            <person name="Sedlacek I."/>
        </authorList>
    </citation>
    <scope>NUCLEOTIDE SEQUENCE [LARGE SCALE GENOMIC DNA]</scope>
    <source>
        <strain evidence="3">CCM 8825</strain>
    </source>
</reference>
<proteinExistence type="predicted"/>
<gene>
    <name evidence="2" type="ORF">D0817_17690</name>
</gene>
<feature type="signal peptide" evidence="1">
    <location>
        <begin position="1"/>
        <end position="26"/>
    </location>
</feature>
<dbReference type="RefSeq" id="WP_127339657.1">
    <property type="nucleotide sequence ID" value="NZ_QWDM01000012.1"/>
</dbReference>
<name>A0A434A3X0_9FLAO</name>
<keyword evidence="1" id="KW-0732">Signal</keyword>
<accession>A0A434A3X0</accession>
<comment type="caution">
    <text evidence="2">The sequence shown here is derived from an EMBL/GenBank/DDBJ whole genome shotgun (WGS) entry which is preliminary data.</text>
</comment>
<dbReference type="Gene3D" id="3.30.160.280">
    <property type="match status" value="1"/>
</dbReference>
<evidence type="ECO:0000313" key="3">
    <source>
        <dbReference type="Proteomes" id="UP000288102"/>
    </source>
</evidence>
<organism evidence="2 3">
    <name type="scientific">Flavobacterium cupreum</name>
    <dbReference type="NCBI Taxonomy" id="2133766"/>
    <lineage>
        <taxon>Bacteria</taxon>
        <taxon>Pseudomonadati</taxon>
        <taxon>Bacteroidota</taxon>
        <taxon>Flavobacteriia</taxon>
        <taxon>Flavobacteriales</taxon>
        <taxon>Flavobacteriaceae</taxon>
        <taxon>Flavobacterium</taxon>
    </lineage>
</organism>
<dbReference type="EMBL" id="QWDM01000012">
    <property type="protein sequence ID" value="RUT69036.1"/>
    <property type="molecule type" value="Genomic_DNA"/>
</dbReference>
<protein>
    <submittedName>
        <fullName evidence="2">Uncharacterized protein</fullName>
    </submittedName>
</protein>
<keyword evidence="3" id="KW-1185">Reference proteome</keyword>
<sequence length="355" mass="41408">MKKRFITTRMGRLVLLLAFLCLISCEKPNLYDEDSVPKTNLASKKSAVSASAMTPEQYQTSEVMYTFLRGNNRLNPQSLHSNIGNKAVYYFGKLDFDTEDGRNYIQMEANMIDFVSHRFELNGKYLKPKYYDQQEELRRYFSYNAEDLNPPFISFYSRIDFLYSMYDKNLKSLVLFRINSRKNNFYIDPDNGRPVALFPYLDRGLEESHDPYPAYFHLGEDKQWTLKVLDPSKELINKIYMASYANQSHSQINGGAPLFQRICVLKNNATVPTYKLPEKNQGADAKWELLDEFLGPYPESRGTGNAGDCFIHIKRSGEIDYFRLKKDLNYQQWTAIPDDRKDTDVWEYIDPLPKG</sequence>
<dbReference type="Proteomes" id="UP000288102">
    <property type="component" value="Unassembled WGS sequence"/>
</dbReference>